<dbReference type="InterPro" id="IPR027471">
    <property type="entry name" value="YbeD-like_sf"/>
</dbReference>
<dbReference type="Gene3D" id="3.30.70.260">
    <property type="match status" value="1"/>
</dbReference>
<dbReference type="Pfam" id="PF04359">
    <property type="entry name" value="DUF493"/>
    <property type="match status" value="1"/>
</dbReference>
<evidence type="ECO:0008006" key="3">
    <source>
        <dbReference type="Google" id="ProtNLM"/>
    </source>
</evidence>
<accession>A0A1G9CMQ5</accession>
<dbReference type="InterPro" id="IPR007454">
    <property type="entry name" value="UPF0250_YbeD-like"/>
</dbReference>
<dbReference type="AlphaFoldDB" id="A0A1G9CMQ5"/>
<dbReference type="Proteomes" id="UP000199580">
    <property type="component" value="Unassembled WGS sequence"/>
</dbReference>
<gene>
    <name evidence="1" type="ORF">SAMN04487935_3589</name>
</gene>
<organism evidence="1 2">
    <name type="scientific">Flavobacterium noncentrifugens</name>
    <dbReference type="NCBI Taxonomy" id="1128970"/>
    <lineage>
        <taxon>Bacteria</taxon>
        <taxon>Pseudomonadati</taxon>
        <taxon>Bacteroidota</taxon>
        <taxon>Flavobacteriia</taxon>
        <taxon>Flavobacteriales</taxon>
        <taxon>Flavobacteriaceae</taxon>
        <taxon>Flavobacterium</taxon>
    </lineage>
</organism>
<dbReference type="OrthoDB" id="5616097at2"/>
<dbReference type="EMBL" id="FNEZ01000007">
    <property type="protein sequence ID" value="SDK52961.1"/>
    <property type="molecule type" value="Genomic_DNA"/>
</dbReference>
<proteinExistence type="predicted"/>
<protein>
    <recommendedName>
        <fullName evidence="3">DUF493 domain-containing protein</fullName>
    </recommendedName>
</protein>
<reference evidence="1 2" key="1">
    <citation type="submission" date="2016-10" db="EMBL/GenBank/DDBJ databases">
        <authorList>
            <person name="de Groot N.N."/>
        </authorList>
    </citation>
    <scope>NUCLEOTIDE SEQUENCE [LARGE SCALE GENOMIC DNA]</scope>
    <source>
        <strain evidence="1 2">CGMCC 1.10076</strain>
    </source>
</reference>
<sequence>MDQKTEEFYNRLRNELNESTPSWPAEYLYKFIMPSVGDNEERVENAFNGMGAVIKTSKSKTGKFTSVSVNVQMASAQAIIDKYLEVSTIEGIVSL</sequence>
<dbReference type="SUPFAM" id="SSF117991">
    <property type="entry name" value="YbeD/HP0495-like"/>
    <property type="match status" value="1"/>
</dbReference>
<evidence type="ECO:0000313" key="1">
    <source>
        <dbReference type="EMBL" id="SDK52961.1"/>
    </source>
</evidence>
<keyword evidence="2" id="KW-1185">Reference proteome</keyword>
<evidence type="ECO:0000313" key="2">
    <source>
        <dbReference type="Proteomes" id="UP000199580"/>
    </source>
</evidence>
<dbReference type="STRING" id="1128970.SAMN04487935_3589"/>
<dbReference type="RefSeq" id="WP_091398854.1">
    <property type="nucleotide sequence ID" value="NZ_BKAI01000010.1"/>
</dbReference>
<name>A0A1G9CMQ5_9FLAO</name>